<dbReference type="PANTHER" id="PTHR38834:SF3">
    <property type="entry name" value="SOLUTE-BINDING PROTEIN FAMILY 3_N-TERMINAL DOMAIN-CONTAINING PROTEIN"/>
    <property type="match status" value="1"/>
</dbReference>
<feature type="domain" description="Solute-binding protein family 3/N-terminal" evidence="1">
    <location>
        <begin position="37"/>
        <end position="258"/>
    </location>
</feature>
<dbReference type="EMBL" id="CP061799">
    <property type="protein sequence ID" value="QTA81958.1"/>
    <property type="molecule type" value="Genomic_DNA"/>
</dbReference>
<dbReference type="Pfam" id="PF00497">
    <property type="entry name" value="SBP_bac_3"/>
    <property type="match status" value="1"/>
</dbReference>
<protein>
    <submittedName>
        <fullName evidence="2">Solute-binding protein family 3 domain-containing protein, MltF-like</fullName>
    </submittedName>
</protein>
<dbReference type="SUPFAM" id="SSF53850">
    <property type="entry name" value="Periplasmic binding protein-like II"/>
    <property type="match status" value="1"/>
</dbReference>
<dbReference type="Proteomes" id="UP000663720">
    <property type="component" value="Chromosome"/>
</dbReference>
<dbReference type="InterPro" id="IPR001638">
    <property type="entry name" value="Solute-binding_3/MltF_N"/>
</dbReference>
<evidence type="ECO:0000259" key="1">
    <source>
        <dbReference type="Pfam" id="PF00497"/>
    </source>
</evidence>
<name>A0A975GIH3_9BACT</name>
<accession>A0A975GIH3</accession>
<dbReference type="PANTHER" id="PTHR38834">
    <property type="entry name" value="PERIPLASMIC SUBSTRATE BINDING PROTEIN FAMILY 3"/>
    <property type="match status" value="1"/>
</dbReference>
<dbReference type="KEGG" id="dli:dnl_43180"/>
<sequence length="263" mass="30474">MKFIKITYLFFLIFITYLSFNPSYLEGQEIKRVFFAQDPWPPYTLKDTTPTGGHAVEIIKEIFRRLDIDVDLQLYPWKRVLMKAEDGEIDGIMMLSKDEERERYLIFSNFIVVDNDLIWYAPEHFRLKWGKDFEWKTLADLKPYQIGVVIGNSYGDAFQKATTDYKFAIEPTVSDKQNFLKLADGRIDIFISSEIPALYIINGDPALKGKIKSAATPFRPDPLKMYMAFSKKSPAKILLPKVNKVIADMQQSGFIDRVLGRLK</sequence>
<organism evidence="2 3">
    <name type="scientific">Desulfonema limicola</name>
    <dbReference type="NCBI Taxonomy" id="45656"/>
    <lineage>
        <taxon>Bacteria</taxon>
        <taxon>Pseudomonadati</taxon>
        <taxon>Thermodesulfobacteriota</taxon>
        <taxon>Desulfobacteria</taxon>
        <taxon>Desulfobacterales</taxon>
        <taxon>Desulfococcaceae</taxon>
        <taxon>Desulfonema</taxon>
    </lineage>
</organism>
<evidence type="ECO:0000313" key="3">
    <source>
        <dbReference type="Proteomes" id="UP000663720"/>
    </source>
</evidence>
<dbReference type="Gene3D" id="3.40.190.10">
    <property type="entry name" value="Periplasmic binding protein-like II"/>
    <property type="match status" value="2"/>
</dbReference>
<dbReference type="RefSeq" id="WP_207687934.1">
    <property type="nucleotide sequence ID" value="NZ_CP061799.1"/>
</dbReference>
<reference evidence="2" key="1">
    <citation type="journal article" date="2021" name="Microb. Physiol.">
        <title>Proteogenomic Insights into the Physiology of Marine, Sulfate-Reducing, Filamentous Desulfonema limicola and Desulfonema magnum.</title>
        <authorList>
            <person name="Schnaars V."/>
            <person name="Wohlbrand L."/>
            <person name="Scheve S."/>
            <person name="Hinrichs C."/>
            <person name="Reinhardt R."/>
            <person name="Rabus R."/>
        </authorList>
    </citation>
    <scope>NUCLEOTIDE SEQUENCE</scope>
    <source>
        <strain evidence="2">5ac10</strain>
    </source>
</reference>
<keyword evidence="3" id="KW-1185">Reference proteome</keyword>
<gene>
    <name evidence="2" type="ORF">dnl_43180</name>
</gene>
<dbReference type="AlphaFoldDB" id="A0A975GIH3"/>
<proteinExistence type="predicted"/>
<evidence type="ECO:0000313" key="2">
    <source>
        <dbReference type="EMBL" id="QTA81958.1"/>
    </source>
</evidence>